<feature type="binding site" evidence="3">
    <location>
        <begin position="108"/>
        <end position="121"/>
    </location>
    <ligand>
        <name>acetyl-CoA</name>
        <dbReference type="ChEBI" id="CHEBI:57288"/>
    </ligand>
</feature>
<evidence type="ECO:0000256" key="4">
    <source>
        <dbReference type="SAM" id="MobiDB-lite"/>
    </source>
</evidence>
<dbReference type="GO" id="GO:0005874">
    <property type="term" value="C:microtubule"/>
    <property type="evidence" value="ECO:0007669"/>
    <property type="project" value="InterPro"/>
</dbReference>
<comment type="function">
    <text evidence="3">Specifically acetylates 'Lys-40' in alpha-tubulin on the lumenal side of microtubules. Promotes microtubule destabilization and accelerates microtubule dynamics; this activity may be independent of acetylation activity. Acetylates alpha-tubulin with a slow enzymatic rate, due to a catalytic site that is not optimized for acetyl transfer. Enters the microtubule through each end and diffuses quickly throughout the lumen of microtubules. Acetylates only long/old microtubules because of its slow acetylation rate since it does not have time to act on dynamically unstable microtubules before the enzyme is released.</text>
</comment>
<evidence type="ECO:0000256" key="2">
    <source>
        <dbReference type="ARBA" id="ARBA00023315"/>
    </source>
</evidence>
<dbReference type="HAMAP" id="MF_03130">
    <property type="entry name" value="mec17"/>
    <property type="match status" value="1"/>
</dbReference>
<evidence type="ECO:0000256" key="1">
    <source>
        <dbReference type="ARBA" id="ARBA00022679"/>
    </source>
</evidence>
<dbReference type="EC" id="2.3.1.108" evidence="3"/>
<comment type="caution">
    <text evidence="6">The sequence shown here is derived from an EMBL/GenBank/DDBJ whole genome shotgun (WGS) entry which is preliminary data.</text>
</comment>
<evidence type="ECO:0000259" key="5">
    <source>
        <dbReference type="PROSITE" id="PS51730"/>
    </source>
</evidence>
<keyword evidence="7" id="KW-1185">Reference proteome</keyword>
<dbReference type="Pfam" id="PF05301">
    <property type="entry name" value="Acetyltransf_16"/>
    <property type="match status" value="1"/>
</dbReference>
<keyword evidence="1 3" id="KW-0808">Transferase</keyword>
<evidence type="ECO:0000313" key="7">
    <source>
        <dbReference type="Proteomes" id="UP000792457"/>
    </source>
</evidence>
<reference evidence="6" key="1">
    <citation type="submission" date="2013-04" db="EMBL/GenBank/DDBJ databases">
        <authorList>
            <person name="Qu J."/>
            <person name="Murali S.C."/>
            <person name="Bandaranaike D."/>
            <person name="Bellair M."/>
            <person name="Blankenburg K."/>
            <person name="Chao H."/>
            <person name="Dinh H."/>
            <person name="Doddapaneni H."/>
            <person name="Downs B."/>
            <person name="Dugan-Rocha S."/>
            <person name="Elkadiri S."/>
            <person name="Gnanaolivu R.D."/>
            <person name="Hernandez B."/>
            <person name="Javaid M."/>
            <person name="Jayaseelan J.C."/>
            <person name="Lee S."/>
            <person name="Li M."/>
            <person name="Ming W."/>
            <person name="Munidasa M."/>
            <person name="Muniz J."/>
            <person name="Nguyen L."/>
            <person name="Ongeri F."/>
            <person name="Osuji N."/>
            <person name="Pu L.-L."/>
            <person name="Puazo M."/>
            <person name="Qu C."/>
            <person name="Quiroz J."/>
            <person name="Raj R."/>
            <person name="Weissenberger G."/>
            <person name="Xin Y."/>
            <person name="Zou X."/>
            <person name="Han Y."/>
            <person name="Richards S."/>
            <person name="Worley K."/>
            <person name="Muzny D."/>
            <person name="Gibbs R."/>
        </authorList>
    </citation>
    <scope>NUCLEOTIDE SEQUENCE</scope>
    <source>
        <strain evidence="6">Sampled in the wild</strain>
    </source>
</reference>
<comment type="similarity">
    <text evidence="3">Belongs to the acetyltransferase ATAT1 family.</text>
</comment>
<dbReference type="InterPro" id="IPR007965">
    <property type="entry name" value="GNAT_ATAT"/>
</dbReference>
<feature type="binding site" evidence="3">
    <location>
        <begin position="144"/>
        <end position="153"/>
    </location>
    <ligand>
        <name>acetyl-CoA</name>
        <dbReference type="ChEBI" id="CHEBI:57288"/>
    </ligand>
</feature>
<dbReference type="CDD" id="cd04301">
    <property type="entry name" value="NAT_SF"/>
    <property type="match status" value="1"/>
</dbReference>
<feature type="compositionally biased region" description="Polar residues" evidence="4">
    <location>
        <begin position="302"/>
        <end position="316"/>
    </location>
</feature>
<dbReference type="GO" id="GO:0048666">
    <property type="term" value="P:neuron development"/>
    <property type="evidence" value="ECO:0007669"/>
    <property type="project" value="UniProtKB-UniRule"/>
</dbReference>
<dbReference type="OrthoDB" id="447510at2759"/>
<dbReference type="GO" id="GO:0019799">
    <property type="term" value="F:tubulin N-acetyltransferase activity"/>
    <property type="evidence" value="ECO:0007669"/>
    <property type="project" value="UniProtKB-UniRule"/>
</dbReference>
<dbReference type="PANTHER" id="PTHR12327">
    <property type="entry name" value="ALPHA-TUBULIN N-ACETYLTRANSFERASE 1"/>
    <property type="match status" value="1"/>
</dbReference>
<gene>
    <name evidence="6" type="ORF">J437_LFUL017971</name>
</gene>
<feature type="site" description="Crucial for catalytic activity" evidence="3">
    <location>
        <position position="43"/>
    </location>
</feature>
<accession>A0A8K0PC62</accession>
<dbReference type="InterPro" id="IPR038746">
    <property type="entry name" value="Atat"/>
</dbReference>
<proteinExistence type="inferred from homology"/>
<comment type="catalytic activity">
    <reaction evidence="3">
        <text>L-lysyl-[alpha-tubulin] + acetyl-CoA = N(6)-acetyl-L-lysyl-[alpha-tubulin] + CoA + H(+)</text>
        <dbReference type="Rhea" id="RHEA:15277"/>
        <dbReference type="Rhea" id="RHEA-COMP:11278"/>
        <dbReference type="Rhea" id="RHEA-COMP:11279"/>
        <dbReference type="ChEBI" id="CHEBI:15378"/>
        <dbReference type="ChEBI" id="CHEBI:29969"/>
        <dbReference type="ChEBI" id="CHEBI:57287"/>
        <dbReference type="ChEBI" id="CHEBI:57288"/>
        <dbReference type="ChEBI" id="CHEBI:61930"/>
        <dbReference type="EC" id="2.3.1.108"/>
    </reaction>
</comment>
<feature type="domain" description="N-acetyltransferase" evidence="5">
    <location>
        <begin position="1"/>
        <end position="174"/>
    </location>
</feature>
<organism evidence="6 7">
    <name type="scientific">Ladona fulva</name>
    <name type="common">Scarce chaser dragonfly</name>
    <name type="synonym">Libellula fulva</name>
    <dbReference type="NCBI Taxonomy" id="123851"/>
    <lineage>
        <taxon>Eukaryota</taxon>
        <taxon>Metazoa</taxon>
        <taxon>Ecdysozoa</taxon>
        <taxon>Arthropoda</taxon>
        <taxon>Hexapoda</taxon>
        <taxon>Insecta</taxon>
        <taxon>Pterygota</taxon>
        <taxon>Palaeoptera</taxon>
        <taxon>Odonata</taxon>
        <taxon>Epiprocta</taxon>
        <taxon>Anisoptera</taxon>
        <taxon>Libelluloidea</taxon>
        <taxon>Libellulidae</taxon>
        <taxon>Ladona</taxon>
    </lineage>
</organism>
<dbReference type="GO" id="GO:0070507">
    <property type="term" value="P:regulation of microtubule cytoskeleton organization"/>
    <property type="evidence" value="ECO:0007669"/>
    <property type="project" value="UniProtKB-UniRule"/>
</dbReference>
<dbReference type="EMBL" id="KZ309289">
    <property type="protein sequence ID" value="KAG8238144.1"/>
    <property type="molecule type" value="Genomic_DNA"/>
</dbReference>
<dbReference type="Gene3D" id="3.40.630.30">
    <property type="match status" value="1"/>
</dbReference>
<evidence type="ECO:0000256" key="3">
    <source>
        <dbReference type="HAMAP-Rule" id="MF_03130"/>
    </source>
</evidence>
<dbReference type="Proteomes" id="UP000792457">
    <property type="component" value="Unassembled WGS sequence"/>
</dbReference>
<name>A0A8K0PC62_LADFU</name>
<feature type="region of interest" description="Disordered" evidence="4">
    <location>
        <begin position="282"/>
        <end position="327"/>
    </location>
</feature>
<protein>
    <recommendedName>
        <fullName evidence="3">Alpha-tubulin N-acetyltransferase</fullName>
        <shortName evidence="3">Alpha-TAT</shortName>
        <shortName evidence="3">TAT</shortName>
        <ecNumber evidence="3">2.3.1.108</ecNumber>
    </recommendedName>
    <alternativeName>
        <fullName evidence="3">Acetyltransferase mec-17 homolog</fullName>
    </alternativeName>
</protein>
<dbReference type="PROSITE" id="PS51730">
    <property type="entry name" value="GNAT_ATAT"/>
    <property type="match status" value="1"/>
</dbReference>
<reference evidence="6" key="2">
    <citation type="submission" date="2017-10" db="EMBL/GenBank/DDBJ databases">
        <title>Ladona fulva Genome sequencing and assembly.</title>
        <authorList>
            <person name="Murali S."/>
            <person name="Richards S."/>
            <person name="Bandaranaike D."/>
            <person name="Bellair M."/>
            <person name="Blankenburg K."/>
            <person name="Chao H."/>
            <person name="Dinh H."/>
            <person name="Doddapaneni H."/>
            <person name="Dugan-Rocha S."/>
            <person name="Elkadiri S."/>
            <person name="Gnanaolivu R."/>
            <person name="Hernandez B."/>
            <person name="Skinner E."/>
            <person name="Javaid M."/>
            <person name="Lee S."/>
            <person name="Li M."/>
            <person name="Ming W."/>
            <person name="Munidasa M."/>
            <person name="Muniz J."/>
            <person name="Nguyen L."/>
            <person name="Hughes D."/>
            <person name="Osuji N."/>
            <person name="Pu L.-L."/>
            <person name="Puazo M."/>
            <person name="Qu C."/>
            <person name="Quiroz J."/>
            <person name="Raj R."/>
            <person name="Weissenberger G."/>
            <person name="Xin Y."/>
            <person name="Zou X."/>
            <person name="Han Y."/>
            <person name="Worley K."/>
            <person name="Muzny D."/>
            <person name="Gibbs R."/>
        </authorList>
    </citation>
    <scope>NUCLEOTIDE SEQUENCE</scope>
    <source>
        <strain evidence="6">Sampled in the wild</strain>
    </source>
</reference>
<dbReference type="FunFam" id="3.40.630.30:FF:000020">
    <property type="entry name" value="Alpha-tubulin N-acetyltransferase 1"/>
    <property type="match status" value="1"/>
</dbReference>
<sequence>MIIPYYLMDLQVIGKLCGLSDRNCQENISKVIDVMGKASAVAQGLNVAITTGERLKSSDHTVYLLIDQHGKAGKGTVVGLLKTGRKKLYVFDETGAHHEIIPLCVLDFYVHESKQRMGCGRKLFEYMLQDENLSPGQLAIDRPSQKFIAFLYKHYGLKNIIPQMNNFVVFDVFFKYLTDSPSHSRITNNSTEAKHAFTSKSGIAISSCSSNSLEGESKQRVPEQYSWKAPLLAQRPVSSIGQILQHTANLNQQSLSSSHDQGMQIDQSTKIEALYNLPISINENTPTSSREHTPMLSRSAETKNLPQNTSQENGTQVAFKGDIKSTSPCKTEEQISDQDLENVQTTLTTSLYVQEYSDQEQSKFVKRDLKFHHQPLW</sequence>
<dbReference type="AlphaFoldDB" id="A0A8K0PC62"/>
<evidence type="ECO:0000313" key="6">
    <source>
        <dbReference type="EMBL" id="KAG8238144.1"/>
    </source>
</evidence>
<dbReference type="PANTHER" id="PTHR12327:SF0">
    <property type="entry name" value="ALPHA-TUBULIN N-ACETYLTRANSFERASE 1"/>
    <property type="match status" value="1"/>
</dbReference>
<keyword evidence="2 3" id="KW-0012">Acyltransferase</keyword>